<name>A0A7Y0S4T7_VIBPH</name>
<dbReference type="Proteomes" id="UP000555836">
    <property type="component" value="Unassembled WGS sequence"/>
</dbReference>
<dbReference type="Pfam" id="PF16872">
    <property type="entry name" value="putAbiC"/>
    <property type="match status" value="1"/>
</dbReference>
<keyword evidence="1" id="KW-1133">Transmembrane helix</keyword>
<protein>
    <recommendedName>
        <fullName evidence="4">Phage abortive infection protein</fullName>
    </recommendedName>
</protein>
<feature type="transmembrane region" description="Helical" evidence="1">
    <location>
        <begin position="15"/>
        <end position="34"/>
    </location>
</feature>
<dbReference type="AlphaFoldDB" id="A0A7Y0S4T7"/>
<evidence type="ECO:0008006" key="4">
    <source>
        <dbReference type="Google" id="ProtNLM"/>
    </source>
</evidence>
<keyword evidence="1" id="KW-0472">Membrane</keyword>
<evidence type="ECO:0000313" key="3">
    <source>
        <dbReference type="Proteomes" id="UP000555836"/>
    </source>
</evidence>
<reference evidence="2 3" key="1">
    <citation type="submission" date="2020-04" db="EMBL/GenBank/DDBJ databases">
        <title>Whole-genome sequencing of Vibrio spp. from China reveals different genetic environments of blaCTX-M-14 among diverse lineages.</title>
        <authorList>
            <person name="Zheng Z."/>
            <person name="Ye L."/>
            <person name="Chen S."/>
        </authorList>
    </citation>
    <scope>NUCLEOTIDE SEQUENCE [LARGE SCALE GENOMIC DNA]</scope>
    <source>
        <strain evidence="2 3">Vb0574</strain>
    </source>
</reference>
<comment type="caution">
    <text evidence="2">The sequence shown here is derived from an EMBL/GenBank/DDBJ whole genome shotgun (WGS) entry which is preliminary data.</text>
</comment>
<gene>
    <name evidence="2" type="ORF">HKB21_12255</name>
</gene>
<evidence type="ECO:0000313" key="2">
    <source>
        <dbReference type="EMBL" id="NMU26392.1"/>
    </source>
</evidence>
<sequence length="366" mass="41699">MNDLNRNAKKMDTRFNALIGVIAIVAVLASIYFFSEYKAALGNKTLPEDIKELAGVLGAKGDYYGGLLNPVFGFLSLTALLYTIVLQSRELSLSRQELELTRKEVARSADAQVLSQKALNQQAFENTFFNMLNLRAEIIRNLEVSLPANKLIPGKIDVFKGNSVFNQVMIFLCEGVKDTPFSGSKVEEKFKEFQLQKAEVLGSYFNNLKQILLFIDGYMDLDDKSKRKYANILKGQFSSDEINLLFLHGIDDSSYDQKEFVNLAKKYEIFEFINFKHNDVREKFKQVSKSASNGGNVTTFPALKDRFTFSHLWLAKYSEFDEFDHVTGSAFGSNPGFQFYKYQVRPIESELERIKEKVAKESRLNV</sequence>
<dbReference type="RefSeq" id="WP_025558391.1">
    <property type="nucleotide sequence ID" value="NZ_CP009983.1"/>
</dbReference>
<feature type="transmembrane region" description="Helical" evidence="1">
    <location>
        <begin position="67"/>
        <end position="86"/>
    </location>
</feature>
<dbReference type="InterPro" id="IPR031709">
    <property type="entry name" value="PutAbiC"/>
</dbReference>
<keyword evidence="1" id="KW-0812">Transmembrane</keyword>
<evidence type="ECO:0000256" key="1">
    <source>
        <dbReference type="SAM" id="Phobius"/>
    </source>
</evidence>
<accession>A0A7Y0S4T7</accession>
<proteinExistence type="predicted"/>
<organism evidence="2 3">
    <name type="scientific">Vibrio parahaemolyticus</name>
    <dbReference type="NCBI Taxonomy" id="670"/>
    <lineage>
        <taxon>Bacteria</taxon>
        <taxon>Pseudomonadati</taxon>
        <taxon>Pseudomonadota</taxon>
        <taxon>Gammaproteobacteria</taxon>
        <taxon>Vibrionales</taxon>
        <taxon>Vibrionaceae</taxon>
        <taxon>Vibrio</taxon>
    </lineage>
</organism>
<dbReference type="EMBL" id="JABCLD010001111">
    <property type="protein sequence ID" value="NMU26392.1"/>
    <property type="molecule type" value="Genomic_DNA"/>
</dbReference>